<reference evidence="7" key="2">
    <citation type="submission" date="2025-08" db="UniProtKB">
        <authorList>
            <consortium name="Ensembl"/>
        </authorList>
    </citation>
    <scope>IDENTIFICATION</scope>
    <source>
        <strain evidence="7">Guanapo</strain>
    </source>
</reference>
<evidence type="ECO:0000256" key="3">
    <source>
        <dbReference type="ARBA" id="ARBA00023136"/>
    </source>
</evidence>
<keyword evidence="3 5" id="KW-0472">Membrane</keyword>
<dbReference type="AlphaFoldDB" id="A0A3P9NT19"/>
<keyword evidence="2" id="KW-0732">Signal</keyword>
<dbReference type="PANTHER" id="PTHR12080">
    <property type="entry name" value="SIGNALING LYMPHOCYTIC ACTIVATION MOLECULE"/>
    <property type="match status" value="1"/>
</dbReference>
<dbReference type="Proteomes" id="UP000242638">
    <property type="component" value="Unassembled WGS sequence"/>
</dbReference>
<reference evidence="8" key="1">
    <citation type="submission" date="2013-11" db="EMBL/GenBank/DDBJ databases">
        <title>The genomic landscape of the Guanapo guppy.</title>
        <authorList>
            <person name="Kuenstner A."/>
            <person name="Dreyer C."/>
        </authorList>
    </citation>
    <scope>NUCLEOTIDE SEQUENCE</scope>
    <source>
        <strain evidence="8">Guanapo</strain>
    </source>
</reference>
<dbReference type="PANTHER" id="PTHR12080:SF55">
    <property type="entry name" value="LYMPHOCYTE FUNCTION-ASSOCIATED ANTIGEN 3"/>
    <property type="match status" value="1"/>
</dbReference>
<evidence type="ECO:0000256" key="4">
    <source>
        <dbReference type="ARBA" id="ARBA00023180"/>
    </source>
</evidence>
<keyword evidence="5" id="KW-0812">Transmembrane</keyword>
<dbReference type="SUPFAM" id="SSF48726">
    <property type="entry name" value="Immunoglobulin"/>
    <property type="match status" value="2"/>
</dbReference>
<dbReference type="GO" id="GO:0016020">
    <property type="term" value="C:membrane"/>
    <property type="evidence" value="ECO:0007669"/>
    <property type="project" value="UniProtKB-SubCell"/>
</dbReference>
<dbReference type="OMA" id="GDTKFTC"/>
<dbReference type="Ensembl" id="ENSPRET00000012838.1">
    <property type="protein sequence ID" value="ENSPREP00000012705.1"/>
    <property type="gene ID" value="ENSPREG00000008626.1"/>
</dbReference>
<evidence type="ECO:0000256" key="2">
    <source>
        <dbReference type="ARBA" id="ARBA00022729"/>
    </source>
</evidence>
<reference evidence="7" key="3">
    <citation type="submission" date="2025-09" db="UniProtKB">
        <authorList>
            <consortium name="Ensembl"/>
        </authorList>
    </citation>
    <scope>IDENTIFICATION</scope>
    <source>
        <strain evidence="7">Guanapo</strain>
    </source>
</reference>
<keyword evidence="5" id="KW-1133">Transmembrane helix</keyword>
<evidence type="ECO:0000313" key="7">
    <source>
        <dbReference type="Ensembl" id="ENSPREP00000012705.1"/>
    </source>
</evidence>
<dbReference type="InterPro" id="IPR036179">
    <property type="entry name" value="Ig-like_dom_sf"/>
</dbReference>
<keyword evidence="4" id="KW-0325">Glycoprotein</keyword>
<feature type="domain" description="Ig-like" evidence="6">
    <location>
        <begin position="95"/>
        <end position="182"/>
    </location>
</feature>
<evidence type="ECO:0000259" key="6">
    <source>
        <dbReference type="PROSITE" id="PS50835"/>
    </source>
</evidence>
<feature type="transmembrane region" description="Helical" evidence="5">
    <location>
        <begin position="208"/>
        <end position="227"/>
    </location>
</feature>
<dbReference type="Bgee" id="ENSPREG00000008626">
    <property type="expression patterns" value="Expressed in head"/>
</dbReference>
<evidence type="ECO:0000256" key="5">
    <source>
        <dbReference type="SAM" id="Phobius"/>
    </source>
</evidence>
<dbReference type="Gene3D" id="2.60.40.10">
    <property type="entry name" value="Immunoglobulins"/>
    <property type="match status" value="2"/>
</dbReference>
<comment type="subcellular location">
    <subcellularLocation>
        <location evidence="1">Membrane</location>
    </subcellularLocation>
</comment>
<dbReference type="InterPro" id="IPR013783">
    <property type="entry name" value="Ig-like_fold"/>
</dbReference>
<dbReference type="PROSITE" id="PS50835">
    <property type="entry name" value="IG_LIKE"/>
    <property type="match status" value="1"/>
</dbReference>
<dbReference type="InterPro" id="IPR015631">
    <property type="entry name" value="CD2/SLAM_rcpt"/>
</dbReference>
<dbReference type="STRING" id="8081.ENSPREP00000012705"/>
<evidence type="ECO:0000313" key="8">
    <source>
        <dbReference type="Proteomes" id="UP000242638"/>
    </source>
</evidence>
<protein>
    <submittedName>
        <fullName evidence="7">SLAM family member 5-like</fullName>
    </submittedName>
</protein>
<accession>A0A3P9NT19</accession>
<evidence type="ECO:0000256" key="1">
    <source>
        <dbReference type="ARBA" id="ARBA00004370"/>
    </source>
</evidence>
<dbReference type="InterPro" id="IPR007110">
    <property type="entry name" value="Ig-like_dom"/>
</dbReference>
<keyword evidence="8" id="KW-1185">Reference proteome</keyword>
<organism evidence="7 8">
    <name type="scientific">Poecilia reticulata</name>
    <name type="common">Guppy</name>
    <name type="synonym">Acanthophacelus reticulatus</name>
    <dbReference type="NCBI Taxonomy" id="8081"/>
    <lineage>
        <taxon>Eukaryota</taxon>
        <taxon>Metazoa</taxon>
        <taxon>Chordata</taxon>
        <taxon>Craniata</taxon>
        <taxon>Vertebrata</taxon>
        <taxon>Euteleostomi</taxon>
        <taxon>Actinopterygii</taxon>
        <taxon>Neopterygii</taxon>
        <taxon>Teleostei</taxon>
        <taxon>Neoteleostei</taxon>
        <taxon>Acanthomorphata</taxon>
        <taxon>Ovalentaria</taxon>
        <taxon>Atherinomorphae</taxon>
        <taxon>Cyprinodontiformes</taxon>
        <taxon>Poeciliidae</taxon>
        <taxon>Poeciliinae</taxon>
        <taxon>Poecilia</taxon>
    </lineage>
</organism>
<sequence length="261" mass="28616">CVSDVEAAEGRQVIHKRVGDSVELLSNLPTEGVTRAEWRYGDSPVAIKGSGLTANNPFQGRVEFNNTSLSLTIRDLTLQDSGEFRFSSSTDKQRPAVFLTLQIHEPISTNLIVFSNITQPGPNGFCTVFLECNANPHSDVTYIWTVGSQTRSGSRLQYSIRPQDGDTKFTCNASNVVSEKLTSETLRCSNNTGSTGSNDGCGFSPVMFWFRLVVGLLVILVLVWLLYDAKLKEVFCSRFKHTAAVDQDLSQLDLNSSPPPG</sequence>
<proteinExistence type="predicted"/>
<name>A0A3P9NT19_POERE</name>
<dbReference type="GeneTree" id="ENSGT01030000234540"/>